<gene>
    <name evidence="6" type="primary">zraR_2</name>
    <name evidence="6" type="ORF">ERS852407_02956</name>
</gene>
<accession>A0A174FFG3</accession>
<evidence type="ECO:0000256" key="2">
    <source>
        <dbReference type="ARBA" id="ARBA00022840"/>
    </source>
</evidence>
<keyword evidence="3" id="KW-0805">Transcription regulation</keyword>
<keyword evidence="6" id="KW-0238">DNA-binding</keyword>
<protein>
    <submittedName>
        <fullName evidence="6">Response regulator containing CheY-like receiver, AAA-type ATPase, and DNA-binding domains</fullName>
    </submittedName>
</protein>
<evidence type="ECO:0000256" key="4">
    <source>
        <dbReference type="ARBA" id="ARBA00023163"/>
    </source>
</evidence>
<sequence length="592" mass="67391">MDKKTKILGIAPYEGMKALMMRLAGQRDDIDLTVYVGDLEAGAEIASRHTFQDYDVILSRGGTAEMISSISPIPVVEIQLSVYDILRAIKLAENNNDRYAIVGFPGITKNARFLCDLLQYTIDIYTIHNPEEVQDTLTSLTTAGYRMVLCDVVTNSHAQRLGMRSILFTSGSESIEAAFDQAVKTAGTYQALISKAEFFRTLLEDYPYYVFVYSEKEELIYTSKEHNFSPAVMTAMKNYVSEILSENSKKFYRDEGDLLVAIKGVRKLIYKQTYVVYYVNTRKVPLSLIKNGVRYIDRSQALEQFYSSFYGLTNPSGTYTPSLDQMNQTGAPVMILGEDGTGKEEMAAFIYSQSKFQNKPMAIIDCSRITDKSWQFLTGHTNSPFSDTDTTIYIRELEFLSDQQFKELFSIIRDLNLHRQNHMIFSCTTREGEELNQNSQLLMNHFNCLSFTLRPLRANKDEIPDLANLYISNLNMQLAREIVGLEPEAVSLLKEYSWPGNYNQFKRIMTELFAITDTSYIRAASVSRLLLREQPTILSGDGIPLDLNRTLEEINLDIVRHVLSEEKGNQSQAAKRLGISRTTLWRMLQNIV</sequence>
<dbReference type="Pfam" id="PF25601">
    <property type="entry name" value="AAA_lid_14"/>
    <property type="match status" value="1"/>
</dbReference>
<dbReference type="InterPro" id="IPR010524">
    <property type="entry name" value="Sig_transdc_resp-reg_PrpR_N"/>
</dbReference>
<dbReference type="GO" id="GO:0000156">
    <property type="term" value="F:phosphorelay response regulator activity"/>
    <property type="evidence" value="ECO:0007669"/>
    <property type="project" value="InterPro"/>
</dbReference>
<dbReference type="SUPFAM" id="SSF159800">
    <property type="entry name" value="PrpR receptor domain-like"/>
    <property type="match status" value="1"/>
</dbReference>
<proteinExistence type="predicted"/>
<dbReference type="RefSeq" id="WP_055656267.1">
    <property type="nucleotide sequence ID" value="NZ_CABIXC010000007.1"/>
</dbReference>
<dbReference type="InterPro" id="IPR002197">
    <property type="entry name" value="HTH_Fis"/>
</dbReference>
<evidence type="ECO:0000256" key="1">
    <source>
        <dbReference type="ARBA" id="ARBA00022741"/>
    </source>
</evidence>
<dbReference type="InterPro" id="IPR027417">
    <property type="entry name" value="P-loop_NTPase"/>
</dbReference>
<dbReference type="Gene3D" id="3.40.50.10660">
    <property type="entry name" value="PrpR receptor domain-like"/>
    <property type="match status" value="1"/>
</dbReference>
<dbReference type="GO" id="GO:0006355">
    <property type="term" value="P:regulation of DNA-templated transcription"/>
    <property type="evidence" value="ECO:0007669"/>
    <property type="project" value="InterPro"/>
</dbReference>
<dbReference type="PANTHER" id="PTHR32071">
    <property type="entry name" value="TRANSCRIPTIONAL REGULATORY PROTEIN"/>
    <property type="match status" value="1"/>
</dbReference>
<dbReference type="Gene3D" id="1.10.8.60">
    <property type="match status" value="1"/>
</dbReference>
<dbReference type="PROSITE" id="PS50045">
    <property type="entry name" value="SIGMA54_INTERACT_4"/>
    <property type="match status" value="1"/>
</dbReference>
<evidence type="ECO:0000259" key="5">
    <source>
        <dbReference type="PROSITE" id="PS50045"/>
    </source>
</evidence>
<keyword evidence="4" id="KW-0804">Transcription</keyword>
<dbReference type="SUPFAM" id="SSF46689">
    <property type="entry name" value="Homeodomain-like"/>
    <property type="match status" value="1"/>
</dbReference>
<evidence type="ECO:0000256" key="3">
    <source>
        <dbReference type="ARBA" id="ARBA00023015"/>
    </source>
</evidence>
<dbReference type="AlphaFoldDB" id="A0A174FFG3"/>
<organism evidence="6 7">
    <name type="scientific">Hungatella hathewayi</name>
    <dbReference type="NCBI Taxonomy" id="154046"/>
    <lineage>
        <taxon>Bacteria</taxon>
        <taxon>Bacillati</taxon>
        <taxon>Bacillota</taxon>
        <taxon>Clostridia</taxon>
        <taxon>Lachnospirales</taxon>
        <taxon>Lachnospiraceae</taxon>
        <taxon>Hungatella</taxon>
    </lineage>
</organism>
<name>A0A174FFG3_9FIRM</name>
<dbReference type="GO" id="GO:0043565">
    <property type="term" value="F:sequence-specific DNA binding"/>
    <property type="evidence" value="ECO:0007669"/>
    <property type="project" value="InterPro"/>
</dbReference>
<evidence type="ECO:0000313" key="7">
    <source>
        <dbReference type="Proteomes" id="UP000095651"/>
    </source>
</evidence>
<dbReference type="InterPro" id="IPR058031">
    <property type="entry name" value="AAA_lid_NorR"/>
</dbReference>
<dbReference type="Gene3D" id="1.10.10.60">
    <property type="entry name" value="Homeodomain-like"/>
    <property type="match status" value="1"/>
</dbReference>
<dbReference type="InterPro" id="IPR009057">
    <property type="entry name" value="Homeodomain-like_sf"/>
</dbReference>
<feature type="domain" description="Sigma-54 factor interaction" evidence="5">
    <location>
        <begin position="295"/>
        <end position="514"/>
    </location>
</feature>
<dbReference type="Gene3D" id="3.40.50.300">
    <property type="entry name" value="P-loop containing nucleotide triphosphate hydrolases"/>
    <property type="match status" value="1"/>
</dbReference>
<dbReference type="SUPFAM" id="SSF52540">
    <property type="entry name" value="P-loop containing nucleoside triphosphate hydrolases"/>
    <property type="match status" value="1"/>
</dbReference>
<dbReference type="InterPro" id="IPR002078">
    <property type="entry name" value="Sigma_54_int"/>
</dbReference>
<dbReference type="EMBL" id="CYZE01000007">
    <property type="protein sequence ID" value="CUO48451.1"/>
    <property type="molecule type" value="Genomic_DNA"/>
</dbReference>
<dbReference type="Pfam" id="PF02954">
    <property type="entry name" value="HTH_8"/>
    <property type="match status" value="1"/>
</dbReference>
<keyword evidence="1" id="KW-0547">Nucleotide-binding</keyword>
<evidence type="ECO:0000313" key="6">
    <source>
        <dbReference type="EMBL" id="CUO48451.1"/>
    </source>
</evidence>
<reference evidence="6 7" key="1">
    <citation type="submission" date="2015-09" db="EMBL/GenBank/DDBJ databases">
        <authorList>
            <consortium name="Pathogen Informatics"/>
        </authorList>
    </citation>
    <scope>NUCLEOTIDE SEQUENCE [LARGE SCALE GENOMIC DNA]</scope>
    <source>
        <strain evidence="6 7">2789STDY5608850</strain>
    </source>
</reference>
<dbReference type="Pfam" id="PF06506">
    <property type="entry name" value="PrpR_N"/>
    <property type="match status" value="1"/>
</dbReference>
<keyword evidence="2" id="KW-0067">ATP-binding</keyword>
<dbReference type="Proteomes" id="UP000095651">
    <property type="component" value="Unassembled WGS sequence"/>
</dbReference>
<dbReference type="Gene3D" id="3.40.50.2300">
    <property type="match status" value="1"/>
</dbReference>
<dbReference type="GO" id="GO:0005524">
    <property type="term" value="F:ATP binding"/>
    <property type="evidence" value="ECO:0007669"/>
    <property type="project" value="UniProtKB-KW"/>
</dbReference>
<dbReference type="Pfam" id="PF00158">
    <property type="entry name" value="Sigma54_activat"/>
    <property type="match status" value="1"/>
</dbReference>
<dbReference type="PRINTS" id="PR01590">
    <property type="entry name" value="HTHFIS"/>
</dbReference>